<proteinExistence type="predicted"/>
<evidence type="ECO:0000256" key="1">
    <source>
        <dbReference type="SAM" id="Phobius"/>
    </source>
</evidence>
<feature type="transmembrane region" description="Helical" evidence="1">
    <location>
        <begin position="33"/>
        <end position="57"/>
    </location>
</feature>
<accession>A0A0N8NY70</accession>
<comment type="caution">
    <text evidence="2">The sequence shown here is derived from an EMBL/GenBank/DDBJ whole genome shotgun (WGS) entry which is preliminary data.</text>
</comment>
<organism evidence="2 3">
    <name type="scientific">Pseudomonas fluorescens</name>
    <dbReference type="NCBI Taxonomy" id="294"/>
    <lineage>
        <taxon>Bacteria</taxon>
        <taxon>Pseudomonadati</taxon>
        <taxon>Pseudomonadota</taxon>
        <taxon>Gammaproteobacteria</taxon>
        <taxon>Pseudomonadales</taxon>
        <taxon>Pseudomonadaceae</taxon>
        <taxon>Pseudomonas</taxon>
    </lineage>
</organism>
<protein>
    <submittedName>
        <fullName evidence="2">Uncharacterized protein</fullName>
    </submittedName>
</protein>
<keyword evidence="1" id="KW-0812">Transmembrane</keyword>
<dbReference type="AlphaFoldDB" id="A0A0N8NY70"/>
<sequence>MLWYGLDLVYSVYQTPLTRLKPWLWEVSVMWNYALMLVVVYLIITLCIGWLYTIALLHWL</sequence>
<gene>
    <name evidence="2" type="ORF">AN403_6229</name>
</gene>
<evidence type="ECO:0000313" key="3">
    <source>
        <dbReference type="Proteomes" id="UP000050349"/>
    </source>
</evidence>
<keyword evidence="1" id="KW-1133">Transmembrane helix</keyword>
<evidence type="ECO:0000313" key="2">
    <source>
        <dbReference type="EMBL" id="KPU62177.1"/>
    </source>
</evidence>
<reference evidence="2 3" key="1">
    <citation type="submission" date="2015-09" db="EMBL/GenBank/DDBJ databases">
        <authorList>
            <consortium name="Swine Surveillance"/>
        </authorList>
    </citation>
    <scope>NUCLEOTIDE SEQUENCE [LARGE SCALE GENOMIC DNA]</scope>
    <source>
        <strain evidence="2 3">S613</strain>
    </source>
</reference>
<dbReference type="EMBL" id="LJXB01000023">
    <property type="protein sequence ID" value="KPU62177.1"/>
    <property type="molecule type" value="Genomic_DNA"/>
</dbReference>
<keyword evidence="1" id="KW-0472">Membrane</keyword>
<name>A0A0N8NY70_PSEFL</name>
<dbReference type="Proteomes" id="UP000050349">
    <property type="component" value="Unassembled WGS sequence"/>
</dbReference>